<evidence type="ECO:0000256" key="2">
    <source>
        <dbReference type="SAM" id="SignalP"/>
    </source>
</evidence>
<sequence length="353" mass="37291">MAAVRALTLIALASAGAALQVHDGIQHNLTVCNAYAENKPLSVYTVNQKAKLTEEPLHYKACKEIVLELADSERIDFKLGGLSVGTFHVGNLPFAPTSLLLVPYRKGNSTMAATFYSHAFSVAQENAQLAVVDAYDGSAPGALKIAFAKGRAKESAQLKPGTAVNLAPGAYQVSLDDSSSKSVKTVALSATDGGKHVAMRVGGSDGLPQESWCSSRRATPRSAAAPTGPAPLSSLRQRRCAQSCSREAARRVTAAQLRTAAQLQTQRSCRLRAAADAADVIFGGQLRPRRCPDPCARRSPRADPQRHGAASCAHICCVARAGLAFWAVRCCVGRPIQRVASARCPELFPTALC</sequence>
<organism evidence="3 4">
    <name type="scientific">Prorocentrum cordatum</name>
    <dbReference type="NCBI Taxonomy" id="2364126"/>
    <lineage>
        <taxon>Eukaryota</taxon>
        <taxon>Sar</taxon>
        <taxon>Alveolata</taxon>
        <taxon>Dinophyceae</taxon>
        <taxon>Prorocentrales</taxon>
        <taxon>Prorocentraceae</taxon>
        <taxon>Prorocentrum</taxon>
    </lineage>
</organism>
<evidence type="ECO:0000313" key="3">
    <source>
        <dbReference type="EMBL" id="CAK0863557.1"/>
    </source>
</evidence>
<protein>
    <submittedName>
        <fullName evidence="3">Uncharacterized protein</fullName>
    </submittedName>
</protein>
<keyword evidence="2" id="KW-0732">Signal</keyword>
<dbReference type="EMBL" id="CAUYUJ010016274">
    <property type="protein sequence ID" value="CAK0863557.1"/>
    <property type="molecule type" value="Genomic_DNA"/>
</dbReference>
<evidence type="ECO:0000313" key="4">
    <source>
        <dbReference type="Proteomes" id="UP001189429"/>
    </source>
</evidence>
<feature type="compositionally biased region" description="Low complexity" evidence="1">
    <location>
        <begin position="214"/>
        <end position="231"/>
    </location>
</feature>
<accession>A0ABN9UUC6</accession>
<comment type="caution">
    <text evidence="3">The sequence shown here is derived from an EMBL/GenBank/DDBJ whole genome shotgun (WGS) entry which is preliminary data.</text>
</comment>
<feature type="signal peptide" evidence="2">
    <location>
        <begin position="1"/>
        <end position="18"/>
    </location>
</feature>
<name>A0ABN9UUC6_9DINO</name>
<dbReference type="Proteomes" id="UP001189429">
    <property type="component" value="Unassembled WGS sequence"/>
</dbReference>
<feature type="region of interest" description="Disordered" evidence="1">
    <location>
        <begin position="200"/>
        <end position="233"/>
    </location>
</feature>
<gene>
    <name evidence="3" type="ORF">PCOR1329_LOCUS51667</name>
</gene>
<reference evidence="3" key="1">
    <citation type="submission" date="2023-10" db="EMBL/GenBank/DDBJ databases">
        <authorList>
            <person name="Chen Y."/>
            <person name="Shah S."/>
            <person name="Dougan E. K."/>
            <person name="Thang M."/>
            <person name="Chan C."/>
        </authorList>
    </citation>
    <scope>NUCLEOTIDE SEQUENCE [LARGE SCALE GENOMIC DNA]</scope>
</reference>
<proteinExistence type="predicted"/>
<keyword evidence="4" id="KW-1185">Reference proteome</keyword>
<feature type="chain" id="PRO_5045155262" evidence="2">
    <location>
        <begin position="19"/>
        <end position="353"/>
    </location>
</feature>
<evidence type="ECO:0000256" key="1">
    <source>
        <dbReference type="SAM" id="MobiDB-lite"/>
    </source>
</evidence>